<keyword evidence="2 3" id="KW-0326">Glycosidase</keyword>
<dbReference type="SUPFAM" id="SSF140657">
    <property type="entry name" value="Hyaluronidase post-catalytic domain-like"/>
    <property type="match status" value="1"/>
</dbReference>
<keyword evidence="9" id="KW-1185">Reference proteome</keyword>
<evidence type="ECO:0000256" key="2">
    <source>
        <dbReference type="ARBA" id="ARBA00023295"/>
    </source>
</evidence>
<keyword evidence="1 3" id="KW-0378">Hydrolase</keyword>
<dbReference type="SUPFAM" id="SSF49785">
    <property type="entry name" value="Galactose-binding domain-like"/>
    <property type="match status" value="1"/>
</dbReference>
<dbReference type="InterPro" id="IPR017853">
    <property type="entry name" value="GH"/>
</dbReference>
<comment type="caution">
    <text evidence="8">The sequence shown here is derived from an EMBL/GenBank/DDBJ whole genome shotgun (WGS) entry which is preliminary data.</text>
</comment>
<evidence type="ECO:0000256" key="3">
    <source>
        <dbReference type="PROSITE-ProRule" id="PRU01353"/>
    </source>
</evidence>
<dbReference type="SUPFAM" id="SSF51445">
    <property type="entry name" value="(Trans)glycosidases"/>
    <property type="match status" value="1"/>
</dbReference>
<organism evidence="8 9">
    <name type="scientific">Streptomyces edwardsiae</name>
    <dbReference type="NCBI Taxonomy" id="3075527"/>
    <lineage>
        <taxon>Bacteria</taxon>
        <taxon>Bacillati</taxon>
        <taxon>Actinomycetota</taxon>
        <taxon>Actinomycetes</taxon>
        <taxon>Kitasatosporales</taxon>
        <taxon>Streptomycetaceae</taxon>
        <taxon>Streptomyces</taxon>
    </lineage>
</organism>
<name>A0ABU2PUQ9_9ACTN</name>
<dbReference type="InterPro" id="IPR049019">
    <property type="entry name" value="NagJ-like_helical"/>
</dbReference>
<dbReference type="InterPro" id="IPR008979">
    <property type="entry name" value="Galactose-bd-like_sf"/>
</dbReference>
<dbReference type="Proteomes" id="UP001183881">
    <property type="component" value="Unassembled WGS sequence"/>
</dbReference>
<dbReference type="Pfam" id="PF21774">
    <property type="entry name" value="NagJ_C"/>
    <property type="match status" value="1"/>
</dbReference>
<dbReference type="PROSITE" id="PS50022">
    <property type="entry name" value="FA58C_3"/>
    <property type="match status" value="1"/>
</dbReference>
<evidence type="ECO:0000259" key="7">
    <source>
        <dbReference type="PROSITE" id="PS52009"/>
    </source>
</evidence>
<feature type="chain" id="PRO_5045056498" evidence="5">
    <location>
        <begin position="34"/>
        <end position="945"/>
    </location>
</feature>
<feature type="active site" description="Proton donor" evidence="3">
    <location>
        <position position="299"/>
    </location>
</feature>
<evidence type="ECO:0000313" key="8">
    <source>
        <dbReference type="EMBL" id="MDT0395897.1"/>
    </source>
</evidence>
<protein>
    <submittedName>
        <fullName evidence="8">Beta-N-acetylglucosaminidase domain-containing protein</fullName>
    </submittedName>
</protein>
<evidence type="ECO:0000256" key="1">
    <source>
        <dbReference type="ARBA" id="ARBA00022801"/>
    </source>
</evidence>
<evidence type="ECO:0000313" key="9">
    <source>
        <dbReference type="Proteomes" id="UP001183881"/>
    </source>
</evidence>
<dbReference type="EMBL" id="JAVRFA010000014">
    <property type="protein sequence ID" value="MDT0395897.1"/>
    <property type="molecule type" value="Genomic_DNA"/>
</dbReference>
<reference evidence="9" key="1">
    <citation type="submission" date="2023-07" db="EMBL/GenBank/DDBJ databases">
        <title>30 novel species of actinomycetes from the DSMZ collection.</title>
        <authorList>
            <person name="Nouioui I."/>
        </authorList>
    </citation>
    <scope>NUCLEOTIDE SEQUENCE [LARGE SCALE GENOMIC DNA]</scope>
    <source>
        <strain evidence="9">DSM 41636</strain>
    </source>
</reference>
<feature type="region of interest" description="Disordered" evidence="4">
    <location>
        <begin position="39"/>
        <end position="61"/>
    </location>
</feature>
<dbReference type="Gene3D" id="1.20.58.460">
    <property type="entry name" value="Hyaluronidase post-catalytic domain-like"/>
    <property type="match status" value="1"/>
</dbReference>
<dbReference type="Gene3D" id="3.20.20.80">
    <property type="entry name" value="Glycosidases"/>
    <property type="match status" value="1"/>
</dbReference>
<accession>A0ABU2PUQ9</accession>
<evidence type="ECO:0000256" key="5">
    <source>
        <dbReference type="SAM" id="SignalP"/>
    </source>
</evidence>
<feature type="domain" description="F5/8 type C" evidence="6">
    <location>
        <begin position="802"/>
        <end position="943"/>
    </location>
</feature>
<evidence type="ECO:0000259" key="6">
    <source>
        <dbReference type="PROSITE" id="PS50022"/>
    </source>
</evidence>
<dbReference type="InterPro" id="IPR029018">
    <property type="entry name" value="Hex-like_dom2"/>
</dbReference>
<dbReference type="InterPro" id="IPR000421">
    <property type="entry name" value="FA58C"/>
</dbReference>
<evidence type="ECO:0000256" key="4">
    <source>
        <dbReference type="SAM" id="MobiDB-lite"/>
    </source>
</evidence>
<dbReference type="InterPro" id="IPR011496">
    <property type="entry name" value="O-GlcNAcase_cat"/>
</dbReference>
<keyword evidence="5" id="KW-0732">Signal</keyword>
<dbReference type="SUPFAM" id="SSF55545">
    <property type="entry name" value="beta-N-acetylhexosaminidase-like domain"/>
    <property type="match status" value="1"/>
</dbReference>
<dbReference type="Pfam" id="PF00754">
    <property type="entry name" value="F5_F8_type_C"/>
    <property type="match status" value="1"/>
</dbReference>
<dbReference type="InterPro" id="IPR015882">
    <property type="entry name" value="HEX_bac_N"/>
</dbReference>
<dbReference type="PROSITE" id="PS52009">
    <property type="entry name" value="GH84"/>
    <property type="match status" value="1"/>
</dbReference>
<dbReference type="RefSeq" id="WP_311644190.1">
    <property type="nucleotide sequence ID" value="NZ_JAVRFA010000014.1"/>
</dbReference>
<dbReference type="PANTHER" id="PTHR13170:SF16">
    <property type="entry name" value="PROTEIN O-GLCNACASE"/>
    <property type="match status" value="1"/>
</dbReference>
<feature type="domain" description="GH84" evidence="7">
    <location>
        <begin position="184"/>
        <end position="464"/>
    </location>
</feature>
<proteinExistence type="inferred from homology"/>
<dbReference type="Gene3D" id="3.30.379.10">
    <property type="entry name" value="Chitobiase/beta-hexosaminidase domain 2-like"/>
    <property type="match status" value="1"/>
</dbReference>
<dbReference type="PANTHER" id="PTHR13170">
    <property type="entry name" value="O-GLCNACASE"/>
    <property type="match status" value="1"/>
</dbReference>
<dbReference type="Pfam" id="PF02838">
    <property type="entry name" value="Glyco_hydro_20b"/>
    <property type="match status" value="1"/>
</dbReference>
<feature type="region of interest" description="Disordered" evidence="4">
    <location>
        <begin position="816"/>
        <end position="852"/>
    </location>
</feature>
<dbReference type="Pfam" id="PF07555">
    <property type="entry name" value="NAGidase"/>
    <property type="match status" value="1"/>
</dbReference>
<sequence>MLLRRGRTANARRAALALAVLAGSLGVVPVAVAAPGVTASPADEETRAAEPSVWPRPQSVRANGAPVEVTREVALAADATADPYAVDALRALLREAGARRFTTPGAPVPEGALVVRVGTEHASGDPRHALPPGGYALTVGKGAVSLTGADGDGQFHAVQTLRQLLRRDGTSLTAAVVRDWPATAVRGVTEGFYGTPWTHGQRLSQLDFLGRTKQNRYLYAPGEDLYRQARWREPYPADRRAEFRELAERARSNHVTLGWAVAPGQAMCFASGDDLRALTRKLDAMWALGFRAFQLQFQDVSYSEWHCGADADRFGSGPGAAARAQAHVANAVARHLAERHPGAAALSLMPTEFYEDGSTAYRRALAQELDPGTEVAWTGVGVVPRTITGGELAQAREVFGHPLVTMDNYPVNDYAPGRIFLGPYQGREPAVAAGSAALLANAMAQPEASRVPLFTAADFAWNPSDYRPRESWRAATADLAAGDTRREEALNALAGNTASSVLGGEESAYLRPLIDAFWRTGEEGRLRAAFTVLRELPKRLSGTGLAAETGPWSEQLARYGEAGTDALDMLRAQRAGDAGAAWTAYLRLGEGRERLGSSRATVGKGVLDPFLSRAQKAYESWAGIGHEPPARSGGDRTLRFPGARALESVTVLAEPGTKGTVEVRTPGGGWRRLGALSASGATELPGGDGRVDAVRVTGAVEVRHLVPWFADAPAASLELPGDRADADIGGTSRLTATLGSLRPADVRGKLTVDAPEGITVRVPKEALTVPRGTSLQVPVEVTVRAGTPVRSYGIRLAFAGTARTLTVHAVPRTAGPDLARAGRAGSSADETPDFPAPAANDGDPRTRWSSPADDDAWWQVDLEHPVRLGKVALHWQDAHPSAYRVEVSADGRTWRTAATVRDGHGGRETLRMDEPGVRHIRVQGEKRATRFGYSLWSVEAYAVAD</sequence>
<gene>
    <name evidence="8" type="ORF">RM705_14575</name>
</gene>
<dbReference type="InterPro" id="IPR051822">
    <property type="entry name" value="Glycosyl_Hydrolase_84"/>
</dbReference>
<comment type="similarity">
    <text evidence="3">Belongs to the glycosyl hydrolase 84 family.</text>
</comment>
<dbReference type="Gene3D" id="2.60.120.260">
    <property type="entry name" value="Galactose-binding domain-like"/>
    <property type="match status" value="1"/>
</dbReference>
<feature type="signal peptide" evidence="5">
    <location>
        <begin position="1"/>
        <end position="33"/>
    </location>
</feature>